<dbReference type="InterPro" id="IPR008922">
    <property type="entry name" value="Di-copper_centre_dom_sf"/>
</dbReference>
<gene>
    <name evidence="1" type="ORF">ACHAW5_006418</name>
</gene>
<keyword evidence="2" id="KW-1185">Reference proteome</keyword>
<accession>A0ABD3Q8D5</accession>
<sequence length="117" mass="13395">MDMHHAIWQRLNPETKLRAALDIPPPGFIYTRLGGGMVSNETDLTPFWKDFRFSNKYLNSNDVWNHRDLGYEYETLEESGSNKAKLREAVDALYGGSGNTINDCKYDLGFGFVLEEI</sequence>
<evidence type="ECO:0000313" key="2">
    <source>
        <dbReference type="Proteomes" id="UP001530315"/>
    </source>
</evidence>
<proteinExistence type="predicted"/>
<organism evidence="1 2">
    <name type="scientific">Stephanodiscus triporus</name>
    <dbReference type="NCBI Taxonomy" id="2934178"/>
    <lineage>
        <taxon>Eukaryota</taxon>
        <taxon>Sar</taxon>
        <taxon>Stramenopiles</taxon>
        <taxon>Ochrophyta</taxon>
        <taxon>Bacillariophyta</taxon>
        <taxon>Coscinodiscophyceae</taxon>
        <taxon>Thalassiosirophycidae</taxon>
        <taxon>Stephanodiscales</taxon>
        <taxon>Stephanodiscaceae</taxon>
        <taxon>Stephanodiscus</taxon>
    </lineage>
</organism>
<name>A0ABD3Q8D5_9STRA</name>
<dbReference type="AlphaFoldDB" id="A0ABD3Q8D5"/>
<dbReference type="Proteomes" id="UP001530315">
    <property type="component" value="Unassembled WGS sequence"/>
</dbReference>
<dbReference type="EMBL" id="JALLAZ020000391">
    <property type="protein sequence ID" value="KAL3796249.1"/>
    <property type="molecule type" value="Genomic_DNA"/>
</dbReference>
<dbReference type="Gene3D" id="1.10.1280.10">
    <property type="entry name" value="Di-copper center containing domain from catechol oxidase"/>
    <property type="match status" value="1"/>
</dbReference>
<evidence type="ECO:0000313" key="1">
    <source>
        <dbReference type="EMBL" id="KAL3796249.1"/>
    </source>
</evidence>
<comment type="caution">
    <text evidence="1">The sequence shown here is derived from an EMBL/GenBank/DDBJ whole genome shotgun (WGS) entry which is preliminary data.</text>
</comment>
<dbReference type="SUPFAM" id="SSF48056">
    <property type="entry name" value="Di-copper centre-containing domain"/>
    <property type="match status" value="1"/>
</dbReference>
<protein>
    <submittedName>
        <fullName evidence="1">Uncharacterized protein</fullName>
    </submittedName>
</protein>
<reference evidence="1 2" key="1">
    <citation type="submission" date="2024-10" db="EMBL/GenBank/DDBJ databases">
        <title>Updated reference genomes for cyclostephanoid diatoms.</title>
        <authorList>
            <person name="Roberts W.R."/>
            <person name="Alverson A.J."/>
        </authorList>
    </citation>
    <scope>NUCLEOTIDE SEQUENCE [LARGE SCALE GENOMIC DNA]</scope>
    <source>
        <strain evidence="1 2">AJA276-08</strain>
    </source>
</reference>